<protein>
    <submittedName>
        <fullName evidence="1">Uncharacterized protein</fullName>
    </submittedName>
</protein>
<dbReference type="OrthoDB" id="5043642at2759"/>
<dbReference type="GeneID" id="54780583"/>
<name>A0A642USJ8_DIURU</name>
<reference evidence="1 2" key="1">
    <citation type="submission" date="2019-07" db="EMBL/GenBank/DDBJ databases">
        <title>Genome assembly of two rare yeast pathogens: Diutina rugosa and Trichomonascus ciferrii.</title>
        <authorList>
            <person name="Mixao V."/>
            <person name="Saus E."/>
            <person name="Hansen A."/>
            <person name="Lass-Flor C."/>
            <person name="Gabaldon T."/>
        </authorList>
    </citation>
    <scope>NUCLEOTIDE SEQUENCE [LARGE SCALE GENOMIC DNA]</scope>
    <source>
        <strain evidence="1 2">CBS 613</strain>
    </source>
</reference>
<keyword evidence="2" id="KW-1185">Reference proteome</keyword>
<gene>
    <name evidence="1" type="ORF">DIURU_001932</name>
</gene>
<dbReference type="VEuPathDB" id="FungiDB:DIURU_001932"/>
<dbReference type="RefSeq" id="XP_034013257.1">
    <property type="nucleotide sequence ID" value="XM_034154528.1"/>
</dbReference>
<evidence type="ECO:0000313" key="1">
    <source>
        <dbReference type="EMBL" id="KAA8904351.1"/>
    </source>
</evidence>
<dbReference type="EMBL" id="SWFT01000059">
    <property type="protein sequence ID" value="KAA8904351.1"/>
    <property type="molecule type" value="Genomic_DNA"/>
</dbReference>
<comment type="caution">
    <text evidence="1">The sequence shown here is derived from an EMBL/GenBank/DDBJ whole genome shotgun (WGS) entry which is preliminary data.</text>
</comment>
<dbReference type="InterPro" id="IPR021848">
    <property type="entry name" value="HODM_asu-like"/>
</dbReference>
<organism evidence="1 2">
    <name type="scientific">Diutina rugosa</name>
    <name type="common">Yeast</name>
    <name type="synonym">Candida rugosa</name>
    <dbReference type="NCBI Taxonomy" id="5481"/>
    <lineage>
        <taxon>Eukaryota</taxon>
        <taxon>Fungi</taxon>
        <taxon>Dikarya</taxon>
        <taxon>Ascomycota</taxon>
        <taxon>Saccharomycotina</taxon>
        <taxon>Pichiomycetes</taxon>
        <taxon>Debaryomycetaceae</taxon>
        <taxon>Diutina</taxon>
    </lineage>
</organism>
<dbReference type="OMA" id="TYRYPIQ"/>
<evidence type="ECO:0000313" key="2">
    <source>
        <dbReference type="Proteomes" id="UP000449547"/>
    </source>
</evidence>
<dbReference type="Pfam" id="PF11927">
    <property type="entry name" value="HODM_asu-like"/>
    <property type="match status" value="1"/>
</dbReference>
<dbReference type="Proteomes" id="UP000449547">
    <property type="component" value="Unassembled WGS sequence"/>
</dbReference>
<proteinExistence type="predicted"/>
<accession>A0A642USJ8</accession>
<sequence>MMSFAITSIILTVLILAWLRFRKREKPKKALTRNWASVINDIEPVDPNFNWETCEPLKLRPFIGKRDFNPSMGVRDMTMNKHDWLRIEKDYAENMKIKNDLCQNRPDDMMFAHNDDKTNLALKEFYVMVVRFFTQRYPTLFPVKNGDVFNTILNLSCPVSPDGQTNYELMVNLNKLLDEDYLILLKDNEEDEEFVLRVSVNAAPAGFDPKRGHNMPVSHIHSPVPQYRERLKMSMSKFFANMLPKKLWVRTNWSIQTHATRFNLNSLHGREGDVMRPLTRDELDIDNCRLRVERQIFTRLPQSKGMIMIIRTYLTPIAEIKAEGHADELVYGIESLPDDLAFYKRRNEWGDAIVVYLKEKAEV</sequence>
<dbReference type="AlphaFoldDB" id="A0A642USJ8"/>